<organism evidence="2 3">
    <name type="scientific">Paracoccus alcaliphilus</name>
    <dbReference type="NCBI Taxonomy" id="34002"/>
    <lineage>
        <taxon>Bacteria</taxon>
        <taxon>Pseudomonadati</taxon>
        <taxon>Pseudomonadota</taxon>
        <taxon>Alphaproteobacteria</taxon>
        <taxon>Rhodobacterales</taxon>
        <taxon>Paracoccaceae</taxon>
        <taxon>Paracoccus</taxon>
    </lineage>
</organism>
<sequence>MKLPVYLINLDGSDERLQEASAQLEAAGIGFQRVPAFDGRKLRIEEFPDYDAKGARSYMGRPLRGGEIGCYLSHLECACRFLESDAPVCLVLEDDMKLQEGFAGGVETVIDWFARSGEDWDIVNIGANRHKIYSPMFGFDAGGRHYELTHAHYFPMTTTGLIWSRTGADAFLREHHRIFAPVDNYMRHWQTRRNRGWAVWPALVTTTGVDSVITPATGPRRQVGDRHPLYGLIKQRRLMLDKLIAWYHKRRRAARKPS</sequence>
<dbReference type="STRING" id="34002.SAMN04489859_10118"/>
<dbReference type="AlphaFoldDB" id="A0A1H8HY56"/>
<evidence type="ECO:0000259" key="1">
    <source>
        <dbReference type="Pfam" id="PF01755"/>
    </source>
</evidence>
<evidence type="ECO:0000313" key="3">
    <source>
        <dbReference type="Proteomes" id="UP000199054"/>
    </source>
</evidence>
<reference evidence="2 3" key="1">
    <citation type="submission" date="2016-10" db="EMBL/GenBank/DDBJ databases">
        <authorList>
            <person name="de Groot N.N."/>
        </authorList>
    </citation>
    <scope>NUCLEOTIDE SEQUENCE [LARGE SCALE GENOMIC DNA]</scope>
    <source>
        <strain evidence="2 3">DSM 8512</strain>
    </source>
</reference>
<name>A0A1H8HY56_9RHOB</name>
<dbReference type="Proteomes" id="UP000199054">
    <property type="component" value="Unassembled WGS sequence"/>
</dbReference>
<keyword evidence="2" id="KW-0808">Transferase</keyword>
<dbReference type="GO" id="GO:0016740">
    <property type="term" value="F:transferase activity"/>
    <property type="evidence" value="ECO:0007669"/>
    <property type="project" value="UniProtKB-KW"/>
</dbReference>
<dbReference type="OrthoDB" id="259382at2"/>
<accession>A0A1H8HY56</accession>
<protein>
    <submittedName>
        <fullName evidence="2">Glycosyl transferase, family 25</fullName>
    </submittedName>
</protein>
<dbReference type="CDD" id="cd06532">
    <property type="entry name" value="Glyco_transf_25"/>
    <property type="match status" value="1"/>
</dbReference>
<dbReference type="InterPro" id="IPR002654">
    <property type="entry name" value="Glyco_trans_25"/>
</dbReference>
<keyword evidence="3" id="KW-1185">Reference proteome</keyword>
<proteinExistence type="predicted"/>
<dbReference type="Pfam" id="PF01755">
    <property type="entry name" value="Glyco_transf_25"/>
    <property type="match status" value="1"/>
</dbReference>
<evidence type="ECO:0000313" key="2">
    <source>
        <dbReference type="EMBL" id="SEN61143.1"/>
    </source>
</evidence>
<dbReference type="EMBL" id="FODE01000011">
    <property type="protein sequence ID" value="SEN61143.1"/>
    <property type="molecule type" value="Genomic_DNA"/>
</dbReference>
<feature type="domain" description="Glycosyl transferase family 25" evidence="1">
    <location>
        <begin position="4"/>
        <end position="111"/>
    </location>
</feature>
<dbReference type="RefSeq" id="WP_090611654.1">
    <property type="nucleotide sequence ID" value="NZ_CP067124.1"/>
</dbReference>
<gene>
    <name evidence="2" type="ORF">SAMN04489859_10118</name>
</gene>